<dbReference type="GO" id="GO:0005886">
    <property type="term" value="C:plasma membrane"/>
    <property type="evidence" value="ECO:0007669"/>
    <property type="project" value="TreeGrafter"/>
</dbReference>
<evidence type="ECO:0000259" key="7">
    <source>
        <dbReference type="PROSITE" id="PS00662"/>
    </source>
</evidence>
<dbReference type="InterPro" id="IPR007831">
    <property type="entry name" value="T2SS_GspE_N"/>
</dbReference>
<sequence>MPFDQGFGNGLPQGPNSGLAQRLVSQGLLSPPAALRAEREAQDSHSTLLRYLVEHELVRVGPATRAAAEEYDLPFVDLQELEPSELPALSHFPEALLREHSVLPLSLDDHQLHVAVPYPSTLARLGELQFVTGKSLKPALAPLDQIRMLLDAYLGADRPDDGAIAVALGALGASGVNRAGADERSGKMDPSRQSDLASGQGVAFDTEQDADLDEELHAGLGSGLSSSLNDQADDAPVVKFVNTILRDAVRKRASDIHFEPFEESFRVRFRIDGLLHEVAQPPLNLRGRIASRLKVMARMDISERRLPQDGTIKVQLDDGEDIDFRVNSLPTVYGEKIVLRLLGSRSARLGIEQLGFSPDQRRLFETALASPQGMILVTGPTGSGKTVTLYTGIHQLNAVERNICTAEDPVEIKLSGINQVNVAPRIGLDFANALRAFLRQDPDVVMVGEVRDRETAEIAIKAAQTGHLVLSTLHTNSAADTLSRLSNMGIEAFNIASAVSLIVAQRLARRLCSQCRSPVTLPNEVLMQRGLTQAEADTAQLYEAVGCRHCTQGYKGRVGLFEVVPVDQRMRRLILEGGSADDFDALARAQGYPNLRRSGLDRVLEGVTSLAEVCRITAA</sequence>
<dbReference type="NCBIfam" id="TIGR02538">
    <property type="entry name" value="type_IV_pilB"/>
    <property type="match status" value="1"/>
</dbReference>
<evidence type="ECO:0000256" key="5">
    <source>
        <dbReference type="ARBA" id="ARBA00022840"/>
    </source>
</evidence>
<dbReference type="CDD" id="cd01129">
    <property type="entry name" value="PulE-GspE-like"/>
    <property type="match status" value="1"/>
</dbReference>
<keyword evidence="4" id="KW-0547">Nucleotide-binding</keyword>
<feature type="region of interest" description="Disordered" evidence="6">
    <location>
        <begin position="177"/>
        <end position="204"/>
    </location>
</feature>
<dbReference type="AlphaFoldDB" id="A0AAU7KMN5"/>
<evidence type="ECO:0000313" key="8">
    <source>
        <dbReference type="EMBL" id="XBO72742.1"/>
    </source>
</evidence>
<reference evidence="8" key="1">
    <citation type="submission" date="2022-06" db="EMBL/GenBank/DDBJ databases">
        <title>A novel DMS-producing enzyme.</title>
        <authorList>
            <person name="Zhang Y."/>
        </authorList>
    </citation>
    <scope>NUCLEOTIDE SEQUENCE</scope>
    <source>
        <strain evidence="8">RT37</strain>
    </source>
</reference>
<dbReference type="PANTHER" id="PTHR30258">
    <property type="entry name" value="TYPE II SECRETION SYSTEM PROTEIN GSPE-RELATED"/>
    <property type="match status" value="1"/>
</dbReference>
<dbReference type="Gene3D" id="3.40.50.300">
    <property type="entry name" value="P-loop containing nucleotide triphosphate hydrolases"/>
    <property type="match status" value="1"/>
</dbReference>
<protein>
    <submittedName>
        <fullName evidence="8">Type IV-A pilus assembly ATPase PilB</fullName>
    </submittedName>
</protein>
<dbReference type="InterPro" id="IPR027417">
    <property type="entry name" value="P-loop_NTPase"/>
</dbReference>
<name>A0AAU7KMN5_9GAMM</name>
<dbReference type="FunFam" id="3.30.450.90:FF:000001">
    <property type="entry name" value="Type II secretion system ATPase GspE"/>
    <property type="match status" value="1"/>
</dbReference>
<dbReference type="PANTHER" id="PTHR30258:SF1">
    <property type="entry name" value="PROTEIN TRANSPORT PROTEIN HOFB HOMOLOG"/>
    <property type="match status" value="1"/>
</dbReference>
<dbReference type="FunFam" id="3.40.50.300:FF:000398">
    <property type="entry name" value="Type IV pilus assembly ATPase PilB"/>
    <property type="match status" value="1"/>
</dbReference>
<comment type="subcellular location">
    <subcellularLocation>
        <location evidence="1">Cytoplasm</location>
    </subcellularLocation>
</comment>
<comment type="similarity">
    <text evidence="2">Belongs to the GSP E family.</text>
</comment>
<dbReference type="Pfam" id="PF05157">
    <property type="entry name" value="MshEN"/>
    <property type="match status" value="1"/>
</dbReference>
<feature type="domain" description="Bacterial type II secretion system protein E" evidence="7">
    <location>
        <begin position="438"/>
        <end position="452"/>
    </location>
</feature>
<dbReference type="GO" id="GO:0009297">
    <property type="term" value="P:pilus assembly"/>
    <property type="evidence" value="ECO:0007669"/>
    <property type="project" value="InterPro"/>
</dbReference>
<dbReference type="SUPFAM" id="SSF160246">
    <property type="entry name" value="EspE N-terminal domain-like"/>
    <property type="match status" value="1"/>
</dbReference>
<dbReference type="EMBL" id="CP098827">
    <property type="protein sequence ID" value="XBO72742.1"/>
    <property type="molecule type" value="Genomic_DNA"/>
</dbReference>
<dbReference type="InterPro" id="IPR037257">
    <property type="entry name" value="T2SS_E_N_sf"/>
</dbReference>
<dbReference type="PROSITE" id="PS00662">
    <property type="entry name" value="T2SP_E"/>
    <property type="match status" value="1"/>
</dbReference>
<dbReference type="SUPFAM" id="SSF52540">
    <property type="entry name" value="P-loop containing nucleoside triphosphate hydrolases"/>
    <property type="match status" value="1"/>
</dbReference>
<dbReference type="Pfam" id="PF00437">
    <property type="entry name" value="T2SSE"/>
    <property type="match status" value="1"/>
</dbReference>
<evidence type="ECO:0000256" key="4">
    <source>
        <dbReference type="ARBA" id="ARBA00022741"/>
    </source>
</evidence>
<gene>
    <name evidence="8" type="primary">pilB</name>
    <name evidence="8" type="ORF">NFG58_08585</name>
</gene>
<keyword evidence="3" id="KW-0963">Cytoplasm</keyword>
<dbReference type="InterPro" id="IPR013374">
    <property type="entry name" value="ATPase_typ4_pilus-assembl_PilB"/>
</dbReference>
<keyword evidence="5" id="KW-0067">ATP-binding</keyword>
<evidence type="ECO:0000256" key="1">
    <source>
        <dbReference type="ARBA" id="ARBA00004496"/>
    </source>
</evidence>
<dbReference type="GO" id="GO:0005737">
    <property type="term" value="C:cytoplasm"/>
    <property type="evidence" value="ECO:0007669"/>
    <property type="project" value="UniProtKB-SubCell"/>
</dbReference>
<dbReference type="InterPro" id="IPR001482">
    <property type="entry name" value="T2SS/T4SS_dom"/>
</dbReference>
<dbReference type="Gene3D" id="3.30.300.160">
    <property type="entry name" value="Type II secretion system, protein E, N-terminal domain"/>
    <property type="match status" value="1"/>
</dbReference>
<evidence type="ECO:0000256" key="6">
    <source>
        <dbReference type="SAM" id="MobiDB-lite"/>
    </source>
</evidence>
<proteinExistence type="inferred from homology"/>
<feature type="compositionally biased region" description="Basic and acidic residues" evidence="6">
    <location>
        <begin position="180"/>
        <end position="192"/>
    </location>
</feature>
<dbReference type="GO" id="GO:0016887">
    <property type="term" value="F:ATP hydrolysis activity"/>
    <property type="evidence" value="ECO:0007669"/>
    <property type="project" value="InterPro"/>
</dbReference>
<evidence type="ECO:0000256" key="3">
    <source>
        <dbReference type="ARBA" id="ARBA00022490"/>
    </source>
</evidence>
<accession>A0AAU7KMN5</accession>
<dbReference type="Gene3D" id="3.30.450.90">
    <property type="match status" value="1"/>
</dbReference>
<dbReference type="GO" id="GO:0005524">
    <property type="term" value="F:ATP binding"/>
    <property type="evidence" value="ECO:0007669"/>
    <property type="project" value="UniProtKB-KW"/>
</dbReference>
<organism evidence="8">
    <name type="scientific">Halomonas sp. RT37</name>
    <dbReference type="NCBI Taxonomy" id="2950872"/>
    <lineage>
        <taxon>Bacteria</taxon>
        <taxon>Pseudomonadati</taxon>
        <taxon>Pseudomonadota</taxon>
        <taxon>Gammaproteobacteria</taxon>
        <taxon>Oceanospirillales</taxon>
        <taxon>Halomonadaceae</taxon>
        <taxon>Halomonas</taxon>
    </lineage>
</organism>
<evidence type="ECO:0000256" key="2">
    <source>
        <dbReference type="ARBA" id="ARBA00006611"/>
    </source>
</evidence>